<protein>
    <recommendedName>
        <fullName evidence="1">HVO-0234-like beta-propeller domain-containing protein</fullName>
    </recommendedName>
</protein>
<feature type="domain" description="HVO-0234-like beta-propeller" evidence="1">
    <location>
        <begin position="8"/>
        <end position="305"/>
    </location>
</feature>
<evidence type="ECO:0000313" key="2">
    <source>
        <dbReference type="EMBL" id="MFC6893281.1"/>
    </source>
</evidence>
<comment type="caution">
    <text evidence="2">The sequence shown here is derived from an EMBL/GenBank/DDBJ whole genome shotgun (WGS) entry which is preliminary data.</text>
</comment>
<evidence type="ECO:0000313" key="3">
    <source>
        <dbReference type="Proteomes" id="UP001596296"/>
    </source>
</evidence>
<dbReference type="AlphaFoldDB" id="A0ABD5UV83"/>
<accession>A0ABD5UV83</accession>
<name>A0ABD5UV83_9EURY</name>
<dbReference type="Proteomes" id="UP001596296">
    <property type="component" value="Unassembled WGS sequence"/>
</dbReference>
<gene>
    <name evidence="2" type="ORF">ACFQE9_11800</name>
</gene>
<dbReference type="InterPro" id="IPR056505">
    <property type="entry name" value="Beta-prop_HVO_0234"/>
</dbReference>
<dbReference type="EMBL" id="JBHSXL010000009">
    <property type="protein sequence ID" value="MFC6893281.1"/>
    <property type="molecule type" value="Genomic_DNA"/>
</dbReference>
<organism evidence="2 3">
    <name type="scientific">Halopenitus salinus</name>
    <dbReference type="NCBI Taxonomy" id="1198295"/>
    <lineage>
        <taxon>Archaea</taxon>
        <taxon>Methanobacteriati</taxon>
        <taxon>Methanobacteriota</taxon>
        <taxon>Stenosarchaea group</taxon>
        <taxon>Halobacteria</taxon>
        <taxon>Halobacteriales</taxon>
        <taxon>Haloferacaceae</taxon>
        <taxon>Halopenitus</taxon>
    </lineage>
</organism>
<dbReference type="Pfam" id="PF23366">
    <property type="entry name" value="Beta-prop_HVO_0234"/>
    <property type="match status" value="1"/>
</dbReference>
<dbReference type="RefSeq" id="WP_379744693.1">
    <property type="nucleotide sequence ID" value="NZ_JBHSVN010000001.1"/>
</dbReference>
<proteinExistence type="predicted"/>
<sequence>MPDGDDISIEEKRVYAGSAGRTDVLLASADGLVRVAVSGDKVGQFSMVDPSPARDVAVLPRAAGPDRLAMATDEDLFVAAFDGDDPQLEPTGIGSTAAVGLVGPAGPDAFLAATDAGGIVVVPPEASDGPGVETVGTVPDPRAVDSGLVAAGDGVYRLTSRGSQAVEAGGMDGGSTLRLEHVGLSDVRDVAGAGVPLAGTADGLYWLANGWRDALDRPIDVLAADGEGHALAAGSDGLSVHRGREWDGDSWDESDLPVGGNATALGYGPGIALAATDGGALCVDADDGWRHQVVGVRDVSGIAVRSVE</sequence>
<evidence type="ECO:0000259" key="1">
    <source>
        <dbReference type="Pfam" id="PF23366"/>
    </source>
</evidence>
<reference evidence="2 3" key="1">
    <citation type="journal article" date="2019" name="Int. J. Syst. Evol. Microbiol.">
        <title>The Global Catalogue of Microorganisms (GCM) 10K type strain sequencing project: providing services to taxonomists for standard genome sequencing and annotation.</title>
        <authorList>
            <consortium name="The Broad Institute Genomics Platform"/>
            <consortium name="The Broad Institute Genome Sequencing Center for Infectious Disease"/>
            <person name="Wu L."/>
            <person name="Ma J."/>
        </authorList>
    </citation>
    <scope>NUCLEOTIDE SEQUENCE [LARGE SCALE GENOMIC DNA]</scope>
    <source>
        <strain evidence="2 3">SKJ47</strain>
    </source>
</reference>
<keyword evidence="3" id="KW-1185">Reference proteome</keyword>